<dbReference type="PANTHER" id="PTHR13173">
    <property type="entry name" value="WW DOMAIN BINDING PROTEIN 4"/>
    <property type="match status" value="1"/>
</dbReference>
<accession>A0A8T0IVT9</accession>
<organism evidence="8 9">
    <name type="scientific">Ceratodon purpureus</name>
    <name type="common">Fire moss</name>
    <name type="synonym">Dicranum purpureum</name>
    <dbReference type="NCBI Taxonomy" id="3225"/>
    <lineage>
        <taxon>Eukaryota</taxon>
        <taxon>Viridiplantae</taxon>
        <taxon>Streptophyta</taxon>
        <taxon>Embryophyta</taxon>
        <taxon>Bryophyta</taxon>
        <taxon>Bryophytina</taxon>
        <taxon>Bryopsida</taxon>
        <taxon>Dicranidae</taxon>
        <taxon>Pseudoditrichales</taxon>
        <taxon>Ditrichaceae</taxon>
        <taxon>Ceratodon</taxon>
    </lineage>
</organism>
<dbReference type="InterPro" id="IPR035622">
    <property type="entry name" value="ZOP1_OCRE"/>
</dbReference>
<keyword evidence="3" id="KW-0863">Zinc-finger</keyword>
<evidence type="ECO:0000256" key="3">
    <source>
        <dbReference type="ARBA" id="ARBA00022771"/>
    </source>
</evidence>
<evidence type="ECO:0000256" key="2">
    <source>
        <dbReference type="ARBA" id="ARBA00022723"/>
    </source>
</evidence>
<reference evidence="8" key="1">
    <citation type="submission" date="2020-06" db="EMBL/GenBank/DDBJ databases">
        <title>WGS assembly of Ceratodon purpureus strain R40.</title>
        <authorList>
            <person name="Carey S.B."/>
            <person name="Jenkins J."/>
            <person name="Shu S."/>
            <person name="Lovell J.T."/>
            <person name="Sreedasyam A."/>
            <person name="Maumus F."/>
            <person name="Tiley G.P."/>
            <person name="Fernandez-Pozo N."/>
            <person name="Barry K."/>
            <person name="Chen C."/>
            <person name="Wang M."/>
            <person name="Lipzen A."/>
            <person name="Daum C."/>
            <person name="Saski C.A."/>
            <person name="Payton A.C."/>
            <person name="Mcbreen J.C."/>
            <person name="Conrad R.E."/>
            <person name="Kollar L.M."/>
            <person name="Olsson S."/>
            <person name="Huttunen S."/>
            <person name="Landis J.B."/>
            <person name="Wickett N.J."/>
            <person name="Johnson M.G."/>
            <person name="Rensing S.A."/>
            <person name="Grimwood J."/>
            <person name="Schmutz J."/>
            <person name="Mcdaniel S.F."/>
        </authorList>
    </citation>
    <scope>NUCLEOTIDE SEQUENCE</scope>
    <source>
        <strain evidence="8">R40</strain>
    </source>
</reference>
<dbReference type="GO" id="GO:0000398">
    <property type="term" value="P:mRNA splicing, via spliceosome"/>
    <property type="evidence" value="ECO:0007669"/>
    <property type="project" value="InterPro"/>
</dbReference>
<dbReference type="EMBL" id="CM026422">
    <property type="protein sequence ID" value="KAG0586791.1"/>
    <property type="molecule type" value="Genomic_DNA"/>
</dbReference>
<dbReference type="AlphaFoldDB" id="A0A8T0IVT9"/>
<dbReference type="Pfam" id="PF17780">
    <property type="entry name" value="OCRE"/>
    <property type="match status" value="1"/>
</dbReference>
<dbReference type="SMART" id="SM00451">
    <property type="entry name" value="ZnF_U1"/>
    <property type="match status" value="1"/>
</dbReference>
<gene>
    <name evidence="8" type="ORF">KC19_2G117500</name>
</gene>
<keyword evidence="5" id="KW-0539">Nucleus</keyword>
<feature type="compositionally biased region" description="Polar residues" evidence="6">
    <location>
        <begin position="206"/>
        <end position="227"/>
    </location>
</feature>
<dbReference type="InterPro" id="IPR041591">
    <property type="entry name" value="OCRE"/>
</dbReference>
<sequence>MTEYWVSQGKKWCDYCKIFIANNATSLRNHEIGQRHKEAMAQRLTTMRKDNIAKEKEKQQALKDLERIEQQAKRSYERDMAAAERLSGSANTSAQQIARPPEAPGGAPPAPAIPTPRSSQVNSYLKSDGNVNEWTYDEKSGYHFNAATGYYYDPNSGLYYSDILGKWTTQEEAHRASQKAHAEAGVAPAASTLSKQPSQTKDEPKISSNATSTSHAKPAVKTSTASQGPAPKQKTLPSKGVKGVASSLEINKRRRDEKTGPVSSEEAAALAAREAAKKRVLDREKSLLGLYQAY</sequence>
<evidence type="ECO:0000256" key="1">
    <source>
        <dbReference type="ARBA" id="ARBA00004123"/>
    </source>
</evidence>
<keyword evidence="9" id="KW-1185">Reference proteome</keyword>
<dbReference type="SUPFAM" id="SSF57667">
    <property type="entry name" value="beta-beta-alpha zinc fingers"/>
    <property type="match status" value="1"/>
</dbReference>
<dbReference type="Proteomes" id="UP000822688">
    <property type="component" value="Chromosome 2"/>
</dbReference>
<evidence type="ECO:0000313" key="8">
    <source>
        <dbReference type="EMBL" id="KAG0586791.1"/>
    </source>
</evidence>
<comment type="caution">
    <text evidence="8">The sequence shown here is derived from an EMBL/GenBank/DDBJ whole genome shotgun (WGS) entry which is preliminary data.</text>
</comment>
<evidence type="ECO:0000256" key="4">
    <source>
        <dbReference type="ARBA" id="ARBA00022833"/>
    </source>
</evidence>
<feature type="domain" description="Matrin-type" evidence="7">
    <location>
        <begin position="11"/>
        <end position="42"/>
    </location>
</feature>
<keyword evidence="4" id="KW-0862">Zinc</keyword>
<dbReference type="InterPro" id="IPR000690">
    <property type="entry name" value="Matrin/U1-C_Znf_C2H2"/>
</dbReference>
<dbReference type="Pfam" id="PF06220">
    <property type="entry name" value="zf-U1"/>
    <property type="match status" value="1"/>
</dbReference>
<dbReference type="GO" id="GO:0071011">
    <property type="term" value="C:precatalytic spliceosome"/>
    <property type="evidence" value="ECO:0007669"/>
    <property type="project" value="TreeGrafter"/>
</dbReference>
<dbReference type="Gene3D" id="3.30.160.60">
    <property type="entry name" value="Classic Zinc Finger"/>
    <property type="match status" value="1"/>
</dbReference>
<evidence type="ECO:0000259" key="7">
    <source>
        <dbReference type="PROSITE" id="PS50171"/>
    </source>
</evidence>
<protein>
    <recommendedName>
        <fullName evidence="7">Matrin-type domain-containing protein</fullName>
    </recommendedName>
</protein>
<dbReference type="CDD" id="cd16165">
    <property type="entry name" value="OCRE_ZOP1_plant"/>
    <property type="match status" value="1"/>
</dbReference>
<dbReference type="GO" id="GO:0008270">
    <property type="term" value="F:zinc ion binding"/>
    <property type="evidence" value="ECO:0007669"/>
    <property type="project" value="UniProtKB-KW"/>
</dbReference>
<proteinExistence type="predicted"/>
<dbReference type="InterPro" id="IPR003604">
    <property type="entry name" value="Matrin/U1-like-C_Znf_C2H2"/>
</dbReference>
<dbReference type="InterPro" id="IPR040023">
    <property type="entry name" value="WBP4"/>
</dbReference>
<evidence type="ECO:0000256" key="5">
    <source>
        <dbReference type="ARBA" id="ARBA00023242"/>
    </source>
</evidence>
<dbReference type="GO" id="GO:0003723">
    <property type="term" value="F:RNA binding"/>
    <property type="evidence" value="ECO:0007669"/>
    <property type="project" value="TreeGrafter"/>
</dbReference>
<name>A0A8T0IVT9_CERPU</name>
<evidence type="ECO:0000256" key="6">
    <source>
        <dbReference type="SAM" id="MobiDB-lite"/>
    </source>
</evidence>
<feature type="region of interest" description="Disordered" evidence="6">
    <location>
        <begin position="73"/>
        <end position="125"/>
    </location>
</feature>
<feature type="compositionally biased region" description="Pro residues" evidence="6">
    <location>
        <begin position="101"/>
        <end position="114"/>
    </location>
</feature>
<evidence type="ECO:0000313" key="9">
    <source>
        <dbReference type="Proteomes" id="UP000822688"/>
    </source>
</evidence>
<feature type="compositionally biased region" description="Basic and acidic residues" evidence="6">
    <location>
        <begin position="250"/>
        <end position="259"/>
    </location>
</feature>
<feature type="region of interest" description="Disordered" evidence="6">
    <location>
        <begin position="174"/>
        <end position="265"/>
    </location>
</feature>
<comment type="subcellular location">
    <subcellularLocation>
        <location evidence="1">Nucleus</location>
    </subcellularLocation>
</comment>
<dbReference type="InterPro" id="IPR013085">
    <property type="entry name" value="U1-CZ_Znf_C2H2"/>
</dbReference>
<feature type="compositionally biased region" description="Basic and acidic residues" evidence="6">
    <location>
        <begin position="73"/>
        <end position="82"/>
    </location>
</feature>
<keyword evidence="2" id="KW-0479">Metal-binding</keyword>
<dbReference type="InterPro" id="IPR036236">
    <property type="entry name" value="Znf_C2H2_sf"/>
</dbReference>
<dbReference type="PANTHER" id="PTHR13173:SF10">
    <property type="entry name" value="WW DOMAIN-BINDING PROTEIN 4"/>
    <property type="match status" value="1"/>
</dbReference>
<dbReference type="PROSITE" id="PS50171">
    <property type="entry name" value="ZF_MATRIN"/>
    <property type="match status" value="1"/>
</dbReference>